<dbReference type="EMBL" id="SMBX01000003">
    <property type="protein sequence ID" value="TCV00531.1"/>
    <property type="molecule type" value="Genomic_DNA"/>
</dbReference>
<dbReference type="SUPFAM" id="SSF47598">
    <property type="entry name" value="Ribbon-helix-helix"/>
    <property type="match status" value="1"/>
</dbReference>
<dbReference type="GO" id="GO:0006355">
    <property type="term" value="P:regulation of DNA-templated transcription"/>
    <property type="evidence" value="ECO:0007669"/>
    <property type="project" value="InterPro"/>
</dbReference>
<evidence type="ECO:0008006" key="3">
    <source>
        <dbReference type="Google" id="ProtNLM"/>
    </source>
</evidence>
<accession>A0A4R3V986</accession>
<gene>
    <name evidence="1" type="ORF">EV686_103111</name>
</gene>
<dbReference type="RefSeq" id="WP_132475117.1">
    <property type="nucleotide sequence ID" value="NZ_JBHRVM010000001.1"/>
</dbReference>
<organism evidence="1 2">
    <name type="scientific">Paracandidimonas soli</name>
    <dbReference type="NCBI Taxonomy" id="1917182"/>
    <lineage>
        <taxon>Bacteria</taxon>
        <taxon>Pseudomonadati</taxon>
        <taxon>Pseudomonadota</taxon>
        <taxon>Betaproteobacteria</taxon>
        <taxon>Burkholderiales</taxon>
        <taxon>Alcaligenaceae</taxon>
        <taxon>Paracandidimonas</taxon>
    </lineage>
</organism>
<dbReference type="AlphaFoldDB" id="A0A4R3V986"/>
<evidence type="ECO:0000313" key="1">
    <source>
        <dbReference type="EMBL" id="TCV00531.1"/>
    </source>
</evidence>
<protein>
    <recommendedName>
        <fullName evidence="3">Ribbon-helix-helix CopG family protein</fullName>
    </recommendedName>
</protein>
<evidence type="ECO:0000313" key="2">
    <source>
        <dbReference type="Proteomes" id="UP000294692"/>
    </source>
</evidence>
<keyword evidence="2" id="KW-1185">Reference proteome</keyword>
<dbReference type="InterPro" id="IPR010985">
    <property type="entry name" value="Ribbon_hlx_hlx"/>
</dbReference>
<dbReference type="Proteomes" id="UP000294692">
    <property type="component" value="Unassembled WGS sequence"/>
</dbReference>
<proteinExistence type="predicted"/>
<comment type="caution">
    <text evidence="1">The sequence shown here is derived from an EMBL/GenBank/DDBJ whole genome shotgun (WGS) entry which is preliminary data.</text>
</comment>
<sequence length="68" mass="7566">MKHNTKAVPRASKTAKNRMIGLRLDPEFMREIEQLAEAEERSLADTARICVRIGLKERLASIGSTAGK</sequence>
<reference evidence="1 2" key="1">
    <citation type="submission" date="2019-03" db="EMBL/GenBank/DDBJ databases">
        <title>Genomic Encyclopedia of Type Strains, Phase IV (KMG-IV): sequencing the most valuable type-strain genomes for metagenomic binning, comparative biology and taxonomic classification.</title>
        <authorList>
            <person name="Goeker M."/>
        </authorList>
    </citation>
    <scope>NUCLEOTIDE SEQUENCE [LARGE SCALE GENOMIC DNA]</scope>
    <source>
        <strain evidence="1 2">DSM 100048</strain>
    </source>
</reference>
<name>A0A4R3V986_9BURK</name>